<evidence type="ECO:0000256" key="1">
    <source>
        <dbReference type="SAM" id="MobiDB-lite"/>
    </source>
</evidence>
<evidence type="ECO:0000313" key="3">
    <source>
        <dbReference type="Proteomes" id="UP000838821"/>
    </source>
</evidence>
<evidence type="ECO:0000313" key="2">
    <source>
        <dbReference type="EMBL" id="CAH1212373.1"/>
    </source>
</evidence>
<feature type="region of interest" description="Disordered" evidence="1">
    <location>
        <begin position="131"/>
        <end position="158"/>
    </location>
</feature>
<proteinExistence type="predicted"/>
<name>A0ABN8GUU8_9BACL</name>
<accession>A0ABN8GUU8</accession>
<comment type="caution">
    <text evidence="2">The sequence shown here is derived from an EMBL/GenBank/DDBJ whole genome shotgun (WGS) entry which is preliminary data.</text>
</comment>
<dbReference type="Proteomes" id="UP000838821">
    <property type="component" value="Unassembled WGS sequence"/>
</dbReference>
<dbReference type="EMBL" id="CAKMMW010000011">
    <property type="protein sequence ID" value="CAH1212373.1"/>
    <property type="molecule type" value="Genomic_DNA"/>
</dbReference>
<reference evidence="2" key="1">
    <citation type="submission" date="2022-01" db="EMBL/GenBank/DDBJ databases">
        <authorList>
            <person name="Criscuolo A."/>
        </authorList>
    </citation>
    <scope>NUCLEOTIDE SEQUENCE</scope>
    <source>
        <strain evidence="2">CIP111891</strain>
    </source>
</reference>
<feature type="compositionally biased region" description="Basic and acidic residues" evidence="1">
    <location>
        <begin position="65"/>
        <end position="80"/>
    </location>
</feature>
<feature type="compositionally biased region" description="Polar residues" evidence="1">
    <location>
        <begin position="11"/>
        <end position="29"/>
    </location>
</feature>
<gene>
    <name evidence="2" type="ORF">PAECIP111891_03861</name>
</gene>
<feature type="region of interest" description="Disordered" evidence="1">
    <location>
        <begin position="55"/>
        <end position="80"/>
    </location>
</feature>
<sequence>MFFLDDKKGKSNATNVSNVENQTDSKSNDAISRRKVLATIGLGGVMLAGSVLGPRFASADNGSSNDKDGKDDKDSKDGDRVQQVNNVAELKSLPPGQLKDGQHVFVGGYNKNGDGGGKLVRFVADSTKADNGGTVHRLTNSGNGREANDAGKGNKPPKGGGCFEVVHNGVGDFRWFGIFDTSQNADNALDALVNDLSIHRVEAHSDLNFVKRHVYHRSDIEIDFHGHTVTTEGIELNTLDNPFGAVMFFQGVVTGVTQTVTLSEDISEYSDIFEVTDSSIFEVDSWWHAQIKNNAAGGAQRELDYLIKVTEIFDATHVRFNYKLGWLLAKGRPITYKKVNPAFRCHVRNMNFIGIPVPPNGTSLRPFPTWDQIGSNPVAYEFAVECDASGIKASKVFWPVVMRRYNTHYVTERCQLMNPEERDWGGTGYLTQQINVLYGHIRDCNTSNARHLNDFTCAAYCMVENCHGDGDEYGPFVTHGQYEHDLTYINNSGLLSFANSGTTWGDSAKRVTVKKHIASRIVASKRLTDLTLEDCHAVVTYTKPGVKMANSGSFWVNMDGLQMRGCTAQEMVTISKGSSRAKRKNIIDSCSFGMLKGYEIARPIRSGTTQVGYTPSNGELTILNSEFYNIEEVTLGSINKLTLINTWFKGLPQVGGTVKVGTREIIMQGGGLVDCCFLLTGAWDKVGDVNNPKNKPDQWITIDGSAMFSGVNGEKAFIKSVDPTNVVTWNFGNCTSAASDASTAHFSIQGGMNKLKAIGSQFTGGKYEVTADAFGNGAYFLMTSCVEEGVNRTALPAESDRVKHSVGNLSIS</sequence>
<dbReference type="RefSeq" id="WP_236289664.1">
    <property type="nucleotide sequence ID" value="NZ_CAKMMW010000011.1"/>
</dbReference>
<evidence type="ECO:0008006" key="4">
    <source>
        <dbReference type="Google" id="ProtNLM"/>
    </source>
</evidence>
<organism evidence="2 3">
    <name type="scientific">Paenibacillus allorhizoplanae</name>
    <dbReference type="NCBI Taxonomy" id="2905648"/>
    <lineage>
        <taxon>Bacteria</taxon>
        <taxon>Bacillati</taxon>
        <taxon>Bacillota</taxon>
        <taxon>Bacilli</taxon>
        <taxon>Bacillales</taxon>
        <taxon>Paenibacillaceae</taxon>
        <taxon>Paenibacillus</taxon>
    </lineage>
</organism>
<feature type="region of interest" description="Disordered" evidence="1">
    <location>
        <begin position="1"/>
        <end position="29"/>
    </location>
</feature>
<protein>
    <recommendedName>
        <fullName evidence="4">Peptidase C14</fullName>
    </recommendedName>
</protein>
<keyword evidence="3" id="KW-1185">Reference proteome</keyword>